<proteinExistence type="predicted"/>
<feature type="transmembrane region" description="Helical" evidence="1">
    <location>
        <begin position="126"/>
        <end position="146"/>
    </location>
</feature>
<keyword evidence="1" id="KW-0812">Transmembrane</keyword>
<reference evidence="3" key="1">
    <citation type="submission" date="2016-11" db="UniProtKB">
        <authorList>
            <consortium name="WormBaseParasite"/>
        </authorList>
    </citation>
    <scope>IDENTIFICATION</scope>
</reference>
<protein>
    <submittedName>
        <fullName evidence="3">Conserved plasma membrane protein</fullName>
    </submittedName>
</protein>
<organism evidence="2 3">
    <name type="scientific">Steinernema glaseri</name>
    <dbReference type="NCBI Taxonomy" id="37863"/>
    <lineage>
        <taxon>Eukaryota</taxon>
        <taxon>Metazoa</taxon>
        <taxon>Ecdysozoa</taxon>
        <taxon>Nematoda</taxon>
        <taxon>Chromadorea</taxon>
        <taxon>Rhabditida</taxon>
        <taxon>Tylenchina</taxon>
        <taxon>Panagrolaimomorpha</taxon>
        <taxon>Strongyloidoidea</taxon>
        <taxon>Steinernematidae</taxon>
        <taxon>Steinernema</taxon>
    </lineage>
</organism>
<evidence type="ECO:0000313" key="2">
    <source>
        <dbReference type="Proteomes" id="UP000095287"/>
    </source>
</evidence>
<name>A0A1I7ZAC4_9BILA</name>
<dbReference type="WBParaSite" id="L893_g24440.t1">
    <property type="protein sequence ID" value="L893_g24440.t1"/>
    <property type="gene ID" value="L893_g24440"/>
</dbReference>
<evidence type="ECO:0000256" key="1">
    <source>
        <dbReference type="SAM" id="Phobius"/>
    </source>
</evidence>
<evidence type="ECO:0000313" key="3">
    <source>
        <dbReference type="WBParaSite" id="L893_g24440.t1"/>
    </source>
</evidence>
<dbReference type="AlphaFoldDB" id="A0A1I7ZAC4"/>
<keyword evidence="1" id="KW-0472">Membrane</keyword>
<keyword evidence="2" id="KW-1185">Reference proteome</keyword>
<dbReference type="Proteomes" id="UP000095287">
    <property type="component" value="Unplaced"/>
</dbReference>
<accession>A0A1I7ZAC4</accession>
<keyword evidence="1" id="KW-1133">Transmembrane helix</keyword>
<sequence length="225" mass="25673">MLSRGDWPIQRLCCDTYPLLLSRQMLFRGARLLSSPCSFSRPFLIPEPYAVHLTLLRTLLCCLVSDNRRECDALELILRPLKNQPRKCKNLHTDRPVAFLPVVLSFWPHFDDSGRDVHLWPVALPILYPIMKTFIVLVALLAVALAQYNTPYTYNANQNSYGNTQYNPNTLQRDQTYGYNSQYTTQGYASPYGNQRFNDPQPFNGAATNSVMLATALTVIAARFF</sequence>